<evidence type="ECO:0000313" key="3">
    <source>
        <dbReference type="Proteomes" id="UP000199572"/>
    </source>
</evidence>
<dbReference type="STRING" id="390241.SAMN04488023_14612"/>
<dbReference type="InterPro" id="IPR041657">
    <property type="entry name" value="HTH_17"/>
</dbReference>
<keyword evidence="3" id="KW-1185">Reference proteome</keyword>
<evidence type="ECO:0000313" key="2">
    <source>
        <dbReference type="EMBL" id="SES23373.1"/>
    </source>
</evidence>
<proteinExistence type="predicted"/>
<name>A0A1H9VQ61_9SPHI</name>
<dbReference type="AlphaFoldDB" id="A0A1H9VQ61"/>
<feature type="domain" description="Helix-turn-helix" evidence="1">
    <location>
        <begin position="40"/>
        <end position="87"/>
    </location>
</feature>
<dbReference type="OrthoDB" id="597977at2"/>
<gene>
    <name evidence="2" type="ORF">SAMN04488023_14612</name>
</gene>
<evidence type="ECO:0000259" key="1">
    <source>
        <dbReference type="Pfam" id="PF12728"/>
    </source>
</evidence>
<dbReference type="Proteomes" id="UP000199572">
    <property type="component" value="Unassembled WGS sequence"/>
</dbReference>
<dbReference type="InterPro" id="IPR009061">
    <property type="entry name" value="DNA-bd_dom_put_sf"/>
</dbReference>
<sequence length="113" mass="13269">METFGFEKLPEVVRQLFEKVERIESMLEKLHPSEEDKDELFNIQQAADYLKVSVQSIYAKVSRLEIPVRKPGKRLYFSKAELRSWVDHSRRKTAGELISELKGPTVNHHPKLY</sequence>
<reference evidence="2 3" key="1">
    <citation type="submission" date="2016-10" db="EMBL/GenBank/DDBJ databases">
        <authorList>
            <person name="de Groot N.N."/>
        </authorList>
    </citation>
    <scope>NUCLEOTIDE SEQUENCE [LARGE SCALE GENOMIC DNA]</scope>
    <source>
        <strain evidence="2 3">DSM 18610</strain>
    </source>
</reference>
<protein>
    <submittedName>
        <fullName evidence="2">Transcriptional regulator, AlpA family</fullName>
    </submittedName>
</protein>
<accession>A0A1H9VQ61</accession>
<dbReference type="SUPFAM" id="SSF46955">
    <property type="entry name" value="Putative DNA-binding domain"/>
    <property type="match status" value="1"/>
</dbReference>
<dbReference type="Pfam" id="PF12728">
    <property type="entry name" value="HTH_17"/>
    <property type="match status" value="1"/>
</dbReference>
<organism evidence="2 3">
    <name type="scientific">Pedobacter rhizosphaerae</name>
    <dbReference type="NCBI Taxonomy" id="390241"/>
    <lineage>
        <taxon>Bacteria</taxon>
        <taxon>Pseudomonadati</taxon>
        <taxon>Bacteroidota</taxon>
        <taxon>Sphingobacteriia</taxon>
        <taxon>Sphingobacteriales</taxon>
        <taxon>Sphingobacteriaceae</taxon>
        <taxon>Pedobacter</taxon>
    </lineage>
</organism>
<dbReference type="RefSeq" id="WP_090889019.1">
    <property type="nucleotide sequence ID" value="NZ_FOGG01000046.1"/>
</dbReference>
<dbReference type="EMBL" id="FOGG01000046">
    <property type="protein sequence ID" value="SES23373.1"/>
    <property type="molecule type" value="Genomic_DNA"/>
</dbReference>